<accession>A0A7Z3BP65</accession>
<dbReference type="Proteomes" id="UP000502549">
    <property type="component" value="Chromosome"/>
</dbReference>
<keyword evidence="2" id="KW-1185">Reference proteome</keyword>
<dbReference type="RefSeq" id="WP_169940270.1">
    <property type="nucleotide sequence ID" value="NZ_CP048833.1"/>
</dbReference>
<dbReference type="AlphaFoldDB" id="A0A7Z3BP65"/>
<gene>
    <name evidence="1" type="ORF">G4G71_22220</name>
</gene>
<dbReference type="EMBL" id="CP048833">
    <property type="protein sequence ID" value="QJP10468.1"/>
    <property type="molecule type" value="Genomic_DNA"/>
</dbReference>
<dbReference type="KEGG" id="pmui:G4G71_22220"/>
<evidence type="ECO:0000313" key="2">
    <source>
        <dbReference type="Proteomes" id="UP000502549"/>
    </source>
</evidence>
<protein>
    <submittedName>
        <fullName evidence="1">Uncharacterized protein</fullName>
    </submittedName>
</protein>
<name>A0A7Z3BP65_9PSED</name>
<proteinExistence type="predicted"/>
<reference evidence="1 2" key="1">
    <citation type="submission" date="2020-02" db="EMBL/GenBank/DDBJ databases">
        <title>Complete genome sequence of Pseudomonas multiresinivorans ORNL1.</title>
        <authorList>
            <person name="Podar M."/>
        </authorList>
    </citation>
    <scope>NUCLEOTIDE SEQUENCE [LARGE SCALE GENOMIC DNA]</scope>
    <source>
        <strain evidence="2">populi</strain>
    </source>
</reference>
<organism evidence="1 2">
    <name type="scientific">Pseudomonas multiresinivorans</name>
    <dbReference type="NCBI Taxonomy" id="95301"/>
    <lineage>
        <taxon>Bacteria</taxon>
        <taxon>Pseudomonadati</taxon>
        <taxon>Pseudomonadota</taxon>
        <taxon>Gammaproteobacteria</taxon>
        <taxon>Pseudomonadales</taxon>
        <taxon>Pseudomonadaceae</taxon>
        <taxon>Pseudomonas</taxon>
    </lineage>
</organism>
<sequence length="58" mass="6737">MQISDYRWTLTPRSDLLDLCDKKPEPIALFRDQRAAQGHGRAVYGELFEVKEITEEQA</sequence>
<evidence type="ECO:0000313" key="1">
    <source>
        <dbReference type="EMBL" id="QJP10468.1"/>
    </source>
</evidence>